<keyword evidence="2 8" id="KW-1277">Toxin-antitoxin system</keyword>
<protein>
    <recommendedName>
        <fullName evidence="8">Ribonuclease VapC</fullName>
        <shortName evidence="8">RNase VapC</shortName>
        <ecNumber evidence="8">3.1.-.-</ecNumber>
    </recommendedName>
    <alternativeName>
        <fullName evidence="8">Toxin VapC</fullName>
    </alternativeName>
</protein>
<dbReference type="InterPro" id="IPR029060">
    <property type="entry name" value="PIN-like_dom_sf"/>
</dbReference>
<evidence type="ECO:0000256" key="3">
    <source>
        <dbReference type="ARBA" id="ARBA00022722"/>
    </source>
</evidence>
<dbReference type="EMBL" id="JACHIH010000011">
    <property type="protein sequence ID" value="MBB5047427.1"/>
    <property type="molecule type" value="Genomic_DNA"/>
</dbReference>
<sequence>MIVLDSSTVIAIFRQEEDAAQFARRIAEDDQPMMSAANLVETSIVLRGLKDVAPAKAERWLDDFIAAAGIRIEPVTADQAQLARSAHLRFGKGTGHRAALNYGDCFAYGLAKAMDAPLLCKGNDFPSTDITLA</sequence>
<evidence type="ECO:0000313" key="10">
    <source>
        <dbReference type="EMBL" id="MBB5047427.1"/>
    </source>
</evidence>
<dbReference type="InterPro" id="IPR022907">
    <property type="entry name" value="VapC_family"/>
</dbReference>
<feature type="binding site" evidence="8">
    <location>
        <position position="104"/>
    </location>
    <ligand>
        <name>Mg(2+)</name>
        <dbReference type="ChEBI" id="CHEBI:18420"/>
    </ligand>
</feature>
<dbReference type="GO" id="GO:0000287">
    <property type="term" value="F:magnesium ion binding"/>
    <property type="evidence" value="ECO:0007669"/>
    <property type="project" value="UniProtKB-UniRule"/>
</dbReference>
<keyword evidence="11" id="KW-1185">Reference proteome</keyword>
<keyword evidence="8" id="KW-0800">Toxin</keyword>
<evidence type="ECO:0000256" key="7">
    <source>
        <dbReference type="ARBA" id="ARBA00038093"/>
    </source>
</evidence>
<dbReference type="EC" id="3.1.-.-" evidence="8"/>
<comment type="similarity">
    <text evidence="7 8">Belongs to the PINc/VapC protein family.</text>
</comment>
<reference evidence="10 11" key="1">
    <citation type="submission" date="2020-08" db="EMBL/GenBank/DDBJ databases">
        <title>Genomic Encyclopedia of Type Strains, Phase IV (KMG-IV): sequencing the most valuable type-strain genomes for metagenomic binning, comparative biology and taxonomic classification.</title>
        <authorList>
            <person name="Goeker M."/>
        </authorList>
    </citation>
    <scope>NUCLEOTIDE SEQUENCE [LARGE SCALE GENOMIC DNA]</scope>
    <source>
        <strain evidence="10 11">DSM 12706</strain>
    </source>
</reference>
<dbReference type="InterPro" id="IPR050556">
    <property type="entry name" value="Type_II_TA_system_RNase"/>
</dbReference>
<dbReference type="AlphaFoldDB" id="A0A7W7Z4E7"/>
<evidence type="ECO:0000313" key="11">
    <source>
        <dbReference type="Proteomes" id="UP000542353"/>
    </source>
</evidence>
<dbReference type="Pfam" id="PF01850">
    <property type="entry name" value="PIN"/>
    <property type="match status" value="1"/>
</dbReference>
<evidence type="ECO:0000256" key="2">
    <source>
        <dbReference type="ARBA" id="ARBA00022649"/>
    </source>
</evidence>
<keyword evidence="4 8" id="KW-0479">Metal-binding</keyword>
<dbReference type="GO" id="GO:0090729">
    <property type="term" value="F:toxin activity"/>
    <property type="evidence" value="ECO:0007669"/>
    <property type="project" value="UniProtKB-KW"/>
</dbReference>
<comment type="cofactor">
    <cofactor evidence="1 8">
        <name>Mg(2+)</name>
        <dbReference type="ChEBI" id="CHEBI:18420"/>
    </cofactor>
</comment>
<evidence type="ECO:0000259" key="9">
    <source>
        <dbReference type="Pfam" id="PF01850"/>
    </source>
</evidence>
<gene>
    <name evidence="8" type="primary">vapC</name>
    <name evidence="10" type="ORF">HNR60_002182</name>
</gene>
<evidence type="ECO:0000256" key="8">
    <source>
        <dbReference type="HAMAP-Rule" id="MF_00265"/>
    </source>
</evidence>
<dbReference type="CDD" id="cd09871">
    <property type="entry name" value="PIN_MtVapC28-VapC30-like"/>
    <property type="match status" value="1"/>
</dbReference>
<organism evidence="10 11">
    <name type="scientific">Rhodopseudomonas rhenobacensis</name>
    <dbReference type="NCBI Taxonomy" id="87461"/>
    <lineage>
        <taxon>Bacteria</taxon>
        <taxon>Pseudomonadati</taxon>
        <taxon>Pseudomonadota</taxon>
        <taxon>Alphaproteobacteria</taxon>
        <taxon>Hyphomicrobiales</taxon>
        <taxon>Nitrobacteraceae</taxon>
        <taxon>Rhodopseudomonas</taxon>
    </lineage>
</organism>
<dbReference type="RefSeq" id="WP_184257248.1">
    <property type="nucleotide sequence ID" value="NZ_JACHIH010000011.1"/>
</dbReference>
<comment type="caution">
    <text evidence="10">The sequence shown here is derived from an EMBL/GenBank/DDBJ whole genome shotgun (WGS) entry which is preliminary data.</text>
</comment>
<name>A0A7W7Z4E7_9BRAD</name>
<dbReference type="PANTHER" id="PTHR33653:SF1">
    <property type="entry name" value="RIBONUCLEASE VAPC2"/>
    <property type="match status" value="1"/>
</dbReference>
<evidence type="ECO:0000256" key="4">
    <source>
        <dbReference type="ARBA" id="ARBA00022723"/>
    </source>
</evidence>
<dbReference type="SUPFAM" id="SSF88723">
    <property type="entry name" value="PIN domain-like"/>
    <property type="match status" value="1"/>
</dbReference>
<dbReference type="GO" id="GO:0016787">
    <property type="term" value="F:hydrolase activity"/>
    <property type="evidence" value="ECO:0007669"/>
    <property type="project" value="UniProtKB-KW"/>
</dbReference>
<feature type="binding site" evidence="8">
    <location>
        <position position="5"/>
    </location>
    <ligand>
        <name>Mg(2+)</name>
        <dbReference type="ChEBI" id="CHEBI:18420"/>
    </ligand>
</feature>
<comment type="function">
    <text evidence="8">Toxic component of a toxin-antitoxin (TA) system. An RNase.</text>
</comment>
<keyword evidence="3 8" id="KW-0540">Nuclease</keyword>
<dbReference type="InterPro" id="IPR002716">
    <property type="entry name" value="PIN_dom"/>
</dbReference>
<dbReference type="HAMAP" id="MF_00265">
    <property type="entry name" value="VapC_Nob1"/>
    <property type="match status" value="1"/>
</dbReference>
<evidence type="ECO:0000256" key="6">
    <source>
        <dbReference type="ARBA" id="ARBA00022842"/>
    </source>
</evidence>
<evidence type="ECO:0000256" key="1">
    <source>
        <dbReference type="ARBA" id="ARBA00001946"/>
    </source>
</evidence>
<dbReference type="Proteomes" id="UP000542353">
    <property type="component" value="Unassembled WGS sequence"/>
</dbReference>
<keyword evidence="5 8" id="KW-0378">Hydrolase</keyword>
<feature type="domain" description="PIN" evidence="9">
    <location>
        <begin position="2"/>
        <end position="129"/>
    </location>
</feature>
<keyword evidence="6 8" id="KW-0460">Magnesium</keyword>
<accession>A0A7W7Z4E7</accession>
<evidence type="ECO:0000256" key="5">
    <source>
        <dbReference type="ARBA" id="ARBA00022801"/>
    </source>
</evidence>
<dbReference type="Gene3D" id="3.40.50.1010">
    <property type="entry name" value="5'-nuclease"/>
    <property type="match status" value="1"/>
</dbReference>
<dbReference type="PANTHER" id="PTHR33653">
    <property type="entry name" value="RIBONUCLEASE VAPC2"/>
    <property type="match status" value="1"/>
</dbReference>
<proteinExistence type="inferred from homology"/>
<dbReference type="GO" id="GO:0004540">
    <property type="term" value="F:RNA nuclease activity"/>
    <property type="evidence" value="ECO:0007669"/>
    <property type="project" value="InterPro"/>
</dbReference>